<dbReference type="Pfam" id="PF03235">
    <property type="entry name" value="GmrSD_N"/>
    <property type="match status" value="1"/>
</dbReference>
<protein>
    <submittedName>
        <fullName evidence="3">DUF262 superfamily protein/DUF1524 superfamily protein</fullName>
    </submittedName>
</protein>
<reference evidence="3 4" key="1">
    <citation type="journal article" date="2014" name="PLoS ONE">
        <title>Reduction of Hydrogen Peroxide Accumulation and Toxicity by a Catalase from Mycoplasma iowae.</title>
        <authorList>
            <person name="Pritchard R.E."/>
            <person name="Prassinos A.J."/>
            <person name="Osborne J.D."/>
            <person name="Raviv Z."/>
            <person name="Balish M.F."/>
        </authorList>
    </citation>
    <scope>NUCLEOTIDE SEQUENCE [LARGE SCALE GENOMIC DNA]</scope>
    <source>
        <strain evidence="3 4">DK-CPA</strain>
    </source>
</reference>
<evidence type="ECO:0000259" key="1">
    <source>
        <dbReference type="Pfam" id="PF03235"/>
    </source>
</evidence>
<feature type="domain" description="GmrSD restriction endonucleases C-terminal" evidence="2">
    <location>
        <begin position="394"/>
        <end position="528"/>
    </location>
</feature>
<evidence type="ECO:0000313" key="3">
    <source>
        <dbReference type="EMBL" id="KFB07952.1"/>
    </source>
</evidence>
<dbReference type="Proteomes" id="UP000028523">
    <property type="component" value="Unassembled WGS sequence"/>
</dbReference>
<feature type="non-terminal residue" evidence="3">
    <location>
        <position position="1"/>
    </location>
</feature>
<dbReference type="PANTHER" id="PTHR35149">
    <property type="entry name" value="SLL5132 PROTEIN"/>
    <property type="match status" value="1"/>
</dbReference>
<dbReference type="RefSeq" id="WP_036451316.1">
    <property type="nucleotide sequence ID" value="NZ_AWQU01000041.1"/>
</dbReference>
<keyword evidence="4" id="KW-1185">Reference proteome</keyword>
<sequence>ENQINKLINDLIKSENKEYFLGSIILKSHSIYDVVVDGQQRISSLILLLKSLLSTNKLLLENKNIIENRLNSFSFKSFSFGNWDTLERIVYDKTIGEDVKNSKYYKNYMFLKSKFKNWDSESINNLFEKIDSIIFAVIHVDEKLDEHILFSQINSTGIKLSSYDLFRNFLFSKLSSSNCNLEDNDINQYVEDLDMLTKNYDSKTCSGILRRFISQKTKNLPNKDDDKTYTSFIEWFNSNDGYNNFSYEVYNDFCKYLIVYNFISDRDKYKNYSFSKSLNFFSDSLFTYLNIIYDVFDNNSYVDLKTREISINDEQEQEISKTLLVLEFYKVKRTFCDFDEKQITRYIPTIPFEIKKISKVNNELSYSEKLYYLLYVKPNRQLLKNDLDLTYRMPTNDEFKSFFCETKIYNKNKKFLKNFFIRLNEVNNKTKIDYDGFSIEHIMPVDTSKWFDSNLLNDDLKVKIEKYRDTIGNLTLTTYNSEYGNSTFDEKKKKMKEKNESFSLNNYLLNIEKWNIEEIIKRANNLFEKSIDLYNLDYIDKKINNLKMDDYVSLLDEISENEKGYFYLDKNKSYFKSIFINEEIIKKCLIEYLINGNSLEKIEKLIFDKSFKGWVAKTIINFINVKVNVGDDKDFILNKINSSSSKINEMLKFIDDNL</sequence>
<dbReference type="AlphaFoldDB" id="A0A084U4R6"/>
<evidence type="ECO:0000259" key="2">
    <source>
        <dbReference type="Pfam" id="PF07510"/>
    </source>
</evidence>
<name>A0A084U4R6_MALIO</name>
<comment type="caution">
    <text evidence="3">The sequence shown here is derived from an EMBL/GenBank/DDBJ whole genome shotgun (WGS) entry which is preliminary data.</text>
</comment>
<feature type="domain" description="GmrSD restriction endonucleases N-terminal" evidence="1">
    <location>
        <begin position="1"/>
        <end position="171"/>
    </location>
</feature>
<evidence type="ECO:0000313" key="4">
    <source>
        <dbReference type="Proteomes" id="UP000028523"/>
    </source>
</evidence>
<dbReference type="Pfam" id="PF07510">
    <property type="entry name" value="GmrSD_C"/>
    <property type="match status" value="1"/>
</dbReference>
<dbReference type="InterPro" id="IPR011089">
    <property type="entry name" value="GmrSD_C"/>
</dbReference>
<dbReference type="InterPro" id="IPR004919">
    <property type="entry name" value="GmrSD_N"/>
</dbReference>
<organism evidence="3 4">
    <name type="scientific">Malacoplasma iowae DK-CPA</name>
    <dbReference type="NCBI Taxonomy" id="1394179"/>
    <lineage>
        <taxon>Bacteria</taxon>
        <taxon>Bacillati</taxon>
        <taxon>Mycoplasmatota</taxon>
        <taxon>Mycoplasmoidales</taxon>
        <taxon>Mycoplasmoidaceae</taxon>
        <taxon>Malacoplasma</taxon>
    </lineage>
</organism>
<accession>A0A084U4R6</accession>
<proteinExistence type="predicted"/>
<dbReference type="EMBL" id="AWQU01000041">
    <property type="protein sequence ID" value="KFB07952.1"/>
    <property type="molecule type" value="Genomic_DNA"/>
</dbReference>
<gene>
    <name evidence="3" type="ORF">P271_817</name>
</gene>
<dbReference type="PANTHER" id="PTHR35149:SF1">
    <property type="entry name" value="DUF5655 DOMAIN-CONTAINING PROTEIN"/>
    <property type="match status" value="1"/>
</dbReference>